<evidence type="ECO:0000313" key="4">
    <source>
        <dbReference type="EMBL" id="MXS25643.1"/>
    </source>
</evidence>
<dbReference type="AlphaFoldDB" id="A0A366U3T0"/>
<organism evidence="4 6">
    <name type="scientific">Enterococcus gallinarum</name>
    <dbReference type="NCBI Taxonomy" id="1353"/>
    <lineage>
        <taxon>Bacteria</taxon>
        <taxon>Bacillati</taxon>
        <taxon>Bacillota</taxon>
        <taxon>Bacilli</taxon>
        <taxon>Lactobacillales</taxon>
        <taxon>Enterococcaceae</taxon>
        <taxon>Enterococcus</taxon>
    </lineage>
</organism>
<feature type="transmembrane region" description="Helical" evidence="1">
    <location>
        <begin position="12"/>
        <end position="31"/>
    </location>
</feature>
<dbReference type="EMBL" id="JARPZN010000009">
    <property type="protein sequence ID" value="MDT2691019.1"/>
    <property type="molecule type" value="Genomic_DNA"/>
</dbReference>
<evidence type="ECO:0000313" key="5">
    <source>
        <dbReference type="EMBL" id="QOG25996.1"/>
    </source>
</evidence>
<evidence type="ECO:0000313" key="3">
    <source>
        <dbReference type="EMBL" id="MDT2691019.1"/>
    </source>
</evidence>
<evidence type="ECO:0000256" key="1">
    <source>
        <dbReference type="SAM" id="Phobius"/>
    </source>
</evidence>
<reference evidence="4 6" key="1">
    <citation type="submission" date="2019-04" db="EMBL/GenBank/DDBJ databases">
        <title>Step-wise assembly of the neonatal virome modulated by breast feeding.</title>
        <authorList>
            <person name="Liang G."/>
            <person name="Bushman F."/>
        </authorList>
    </citation>
    <scope>NUCLEOTIDE SEQUENCE [LARGE SCALE GENOMIC DNA]</scope>
    <source>
        <strain evidence="4 6">E3404</strain>
    </source>
</reference>
<keyword evidence="1" id="KW-1133">Transmembrane helix</keyword>
<dbReference type="NCBIfam" id="NF041014">
    <property type="entry name" value="pilin_ComGG_2"/>
    <property type="match status" value="1"/>
</dbReference>
<dbReference type="InterPro" id="IPR047665">
    <property type="entry name" value="ComGG_streptococcus-type"/>
</dbReference>
<name>A0A366U3T0_ENTGA</name>
<dbReference type="RefSeq" id="WP_003128441.1">
    <property type="nucleotide sequence ID" value="NZ_BSYC01000002.1"/>
</dbReference>
<dbReference type="EMBL" id="WVTI01000004">
    <property type="protein sequence ID" value="MXS25643.1"/>
    <property type="molecule type" value="Genomic_DNA"/>
</dbReference>
<dbReference type="Proteomes" id="UP000571857">
    <property type="component" value="Unassembled WGS sequence"/>
</dbReference>
<reference evidence="5 7" key="2">
    <citation type="submission" date="2020-03" db="EMBL/GenBank/DDBJ databases">
        <title>Characterization of ganglioside-mimicking enterococci.</title>
        <authorList>
            <person name="Patry R.T."/>
            <person name="Nothaft H."/>
            <person name="Bridger R."/>
            <person name="Shajahan A."/>
            <person name="Huynh S."/>
            <person name="Sanchez S."/>
            <person name="Azadi P."/>
            <person name="Cooper K."/>
            <person name="Miller W.G."/>
            <person name="Parker C.T."/>
            <person name="Wells L."/>
            <person name="Szymanski C.M."/>
        </authorList>
    </citation>
    <scope>NUCLEOTIDE SEQUENCE [LARGE SCALE GENOMIC DNA]</scope>
    <source>
        <strain evidence="5 7">EGM181</strain>
    </source>
</reference>
<dbReference type="EMBL" id="CP050485">
    <property type="protein sequence ID" value="QOG25996.1"/>
    <property type="molecule type" value="Genomic_DNA"/>
</dbReference>
<reference evidence="3" key="4">
    <citation type="submission" date="2023-03" db="EMBL/GenBank/DDBJ databases">
        <authorList>
            <person name="Shen W."/>
            <person name="Cai J."/>
        </authorList>
    </citation>
    <scope>NUCLEOTIDE SEQUENCE</scope>
    <source>
        <strain evidence="3">K69-2</strain>
    </source>
</reference>
<evidence type="ECO:0000313" key="8">
    <source>
        <dbReference type="Proteomes" id="UP000571857"/>
    </source>
</evidence>
<gene>
    <name evidence="3" type="primary">comGG</name>
    <name evidence="5" type="ORF">EGM181_01295</name>
    <name evidence="4" type="ORF">GTI89_06190</name>
    <name evidence="2" type="ORF">HWH42_05135</name>
    <name evidence="3" type="ORF">P7E30_12510</name>
</gene>
<keyword evidence="1" id="KW-0472">Membrane</keyword>
<dbReference type="Proteomes" id="UP000516696">
    <property type="component" value="Chromosome"/>
</dbReference>
<dbReference type="Proteomes" id="UP000439965">
    <property type="component" value="Unassembled WGS sequence"/>
</dbReference>
<keyword evidence="1" id="KW-0812">Transmembrane</keyword>
<evidence type="ECO:0000313" key="7">
    <source>
        <dbReference type="Proteomes" id="UP000516696"/>
    </source>
</evidence>
<evidence type="ECO:0000313" key="6">
    <source>
        <dbReference type="Proteomes" id="UP000439965"/>
    </source>
</evidence>
<reference evidence="2 8" key="3">
    <citation type="submission" date="2020-06" db="EMBL/GenBank/DDBJ databases">
        <title>Crossreactivity between MHC class I-restricted antigens from cancer cells and an enterococcal bacteriophage.</title>
        <authorList>
            <person name="Fluckiger A."/>
            <person name="Daillere R."/>
            <person name="Sassi M."/>
            <person name="Cattoir V."/>
            <person name="Kroemer G."/>
            <person name="Zitvogel L."/>
        </authorList>
    </citation>
    <scope>NUCLEOTIDE SEQUENCE [LARGE SCALE GENOMIC DNA]</scope>
    <source>
        <strain evidence="2 8">EG4</strain>
    </source>
</reference>
<dbReference type="EMBL" id="JABXJK010000013">
    <property type="protein sequence ID" value="MBA0971985.1"/>
    <property type="molecule type" value="Genomic_DNA"/>
</dbReference>
<dbReference type="Proteomes" id="UP001183682">
    <property type="component" value="Unassembled WGS sequence"/>
</dbReference>
<evidence type="ECO:0000313" key="2">
    <source>
        <dbReference type="EMBL" id="MBA0971985.1"/>
    </source>
</evidence>
<sequence length="117" mass="13685">MVNGRFLHKGGIFLSAMMLIHLLSLMLLTVLENTRTTTDFYIKTLHMYEARIMKELFLADYQRLTYAEQGSVNYNVGRVIYEQKEELLLIQCVVNQRTFRFTEILSGDLEKIATDLE</sequence>
<protein>
    <submittedName>
        <fullName evidence="3">Competence type IV pilus minor pilin ComGG</fullName>
    </submittedName>
</protein>
<proteinExistence type="predicted"/>
<accession>A0A366U3T0</accession>